<dbReference type="PANTHER" id="PTHR42798">
    <property type="entry name" value="LIPOPROTEIN-RELEASING SYSTEM ATP-BINDING PROTEIN LOLD"/>
    <property type="match status" value="1"/>
</dbReference>
<evidence type="ECO:0000256" key="3">
    <source>
        <dbReference type="ARBA" id="ARBA00022741"/>
    </source>
</evidence>
<dbReference type="InterPro" id="IPR017871">
    <property type="entry name" value="ABC_transporter-like_CS"/>
</dbReference>
<keyword evidence="2" id="KW-0813">Transport</keyword>
<organism evidence="6 7">
    <name type="scientific">Candidatus Campylobacter infans</name>
    <dbReference type="NCBI Taxonomy" id="2561898"/>
    <lineage>
        <taxon>Bacteria</taxon>
        <taxon>Pseudomonadati</taxon>
        <taxon>Campylobacterota</taxon>
        <taxon>Epsilonproteobacteria</taxon>
        <taxon>Campylobacterales</taxon>
        <taxon>Campylobacteraceae</taxon>
        <taxon>Campylobacter</taxon>
    </lineage>
</organism>
<evidence type="ECO:0000256" key="1">
    <source>
        <dbReference type="ARBA" id="ARBA00005417"/>
    </source>
</evidence>
<dbReference type="InterPro" id="IPR017911">
    <property type="entry name" value="MacB-like_ATP-bd"/>
</dbReference>
<evidence type="ECO:0000256" key="2">
    <source>
        <dbReference type="ARBA" id="ARBA00022448"/>
    </source>
</evidence>
<dbReference type="InterPro" id="IPR003593">
    <property type="entry name" value="AAA+_ATPase"/>
</dbReference>
<dbReference type="KEGG" id="cinf:CINF_0660"/>
<keyword evidence="7" id="KW-1185">Reference proteome</keyword>
<dbReference type="CDD" id="cd03255">
    <property type="entry name" value="ABC_MJ0796_LolCDE_FtsE"/>
    <property type="match status" value="1"/>
</dbReference>
<dbReference type="AlphaFoldDB" id="A0A7H9CGS9"/>
<dbReference type="PROSITE" id="PS00211">
    <property type="entry name" value="ABC_TRANSPORTER_1"/>
    <property type="match status" value="1"/>
</dbReference>
<dbReference type="PANTHER" id="PTHR42798:SF2">
    <property type="entry name" value="ABC TRANSPORTER ATP-BINDING PROTEIN MG467-RELATED"/>
    <property type="match status" value="1"/>
</dbReference>
<accession>A0A7H9CGS9</accession>
<dbReference type="SMART" id="SM00382">
    <property type="entry name" value="AAA"/>
    <property type="match status" value="1"/>
</dbReference>
<protein>
    <submittedName>
        <fullName evidence="6">ABC transporter, ATP-binding protein</fullName>
    </submittedName>
</protein>
<dbReference type="InterPro" id="IPR003439">
    <property type="entry name" value="ABC_transporter-like_ATP-bd"/>
</dbReference>
<dbReference type="Pfam" id="PF00005">
    <property type="entry name" value="ABC_tran"/>
    <property type="match status" value="1"/>
</dbReference>
<proteinExistence type="inferred from homology"/>
<reference evidence="6 7" key="1">
    <citation type="submission" date="2020-02" db="EMBL/GenBank/DDBJ databases">
        <title>Complete genome sequence of the novel Campylobacter species Candidatus Campylobacter infans.</title>
        <authorList>
            <person name="Duim B."/>
            <person name="Zomer A."/>
            <person name="van der Graaf L."/>
            <person name="Wagenaar J."/>
        </authorList>
    </citation>
    <scope>NUCLEOTIDE SEQUENCE [LARGE SCALE GENOMIC DNA]</scope>
    <source>
        <strain evidence="6 7">19S00001</strain>
    </source>
</reference>
<dbReference type="GO" id="GO:0005524">
    <property type="term" value="F:ATP binding"/>
    <property type="evidence" value="ECO:0007669"/>
    <property type="project" value="UniProtKB-KW"/>
</dbReference>
<name>A0A7H9CGS9_9BACT</name>
<dbReference type="Gene3D" id="3.40.50.300">
    <property type="entry name" value="P-loop containing nucleotide triphosphate hydrolases"/>
    <property type="match status" value="1"/>
</dbReference>
<dbReference type="InterPro" id="IPR027417">
    <property type="entry name" value="P-loop_NTPase"/>
</dbReference>
<keyword evidence="3" id="KW-0547">Nucleotide-binding</keyword>
<dbReference type="EMBL" id="CP049075">
    <property type="protein sequence ID" value="QLI05182.1"/>
    <property type="molecule type" value="Genomic_DNA"/>
</dbReference>
<keyword evidence="4 6" id="KW-0067">ATP-binding</keyword>
<gene>
    <name evidence="6" type="ORF">CINF_0660</name>
</gene>
<sequence>MQTNFLLNAKFLGHHFDYPLFSDVSLEIKAGTTSAIVGISGSGKSTLLHILSTLLKPDSGEVFYNEKSLYTLSANELLKIRRYDFGIIFQAHYLFRGFKAGENIELASILSGKKIDQNMLKNLGIDNVLVQNAGSLSGGQQQRVSIARVLAKEPKIIFADEPTGNLDTTTANEVMGVIFEYIRAKNAALVLVTHDENLANKCDFCYKLQDKKLFKI</sequence>
<evidence type="ECO:0000259" key="5">
    <source>
        <dbReference type="PROSITE" id="PS50893"/>
    </source>
</evidence>
<dbReference type="SUPFAM" id="SSF52540">
    <property type="entry name" value="P-loop containing nucleoside triphosphate hydrolases"/>
    <property type="match status" value="1"/>
</dbReference>
<dbReference type="Proteomes" id="UP000509414">
    <property type="component" value="Chromosome"/>
</dbReference>
<feature type="domain" description="ABC transporter" evidence="5">
    <location>
        <begin position="1"/>
        <end position="216"/>
    </location>
</feature>
<dbReference type="PROSITE" id="PS50893">
    <property type="entry name" value="ABC_TRANSPORTER_2"/>
    <property type="match status" value="1"/>
</dbReference>
<comment type="similarity">
    <text evidence="1">Belongs to the ABC transporter superfamily.</text>
</comment>
<evidence type="ECO:0000256" key="4">
    <source>
        <dbReference type="ARBA" id="ARBA00022840"/>
    </source>
</evidence>
<evidence type="ECO:0000313" key="6">
    <source>
        <dbReference type="EMBL" id="QLI05182.1"/>
    </source>
</evidence>
<evidence type="ECO:0000313" key="7">
    <source>
        <dbReference type="Proteomes" id="UP000509414"/>
    </source>
</evidence>
<dbReference type="RefSeq" id="WP_179975744.1">
    <property type="nucleotide sequence ID" value="NZ_CP049075.1"/>
</dbReference>
<dbReference type="GO" id="GO:0016887">
    <property type="term" value="F:ATP hydrolysis activity"/>
    <property type="evidence" value="ECO:0007669"/>
    <property type="project" value="InterPro"/>
</dbReference>